<dbReference type="Proteomes" id="UP000694727">
    <property type="component" value="Unplaced"/>
</dbReference>
<reference evidence="1" key="1">
    <citation type="submission" date="2025-08" db="UniProtKB">
        <authorList>
            <consortium name="Ensembl"/>
        </authorList>
    </citation>
    <scope>IDENTIFICATION</scope>
</reference>
<dbReference type="InterPro" id="IPR028040">
    <property type="entry name" value="TopoVIB-like"/>
</dbReference>
<evidence type="ECO:0000313" key="1">
    <source>
        <dbReference type="Ensembl" id="ENSSSCP00025047597.1"/>
    </source>
</evidence>
<protein>
    <submittedName>
        <fullName evidence="1">Uncharacterized protein</fullName>
    </submittedName>
</protein>
<evidence type="ECO:0000313" key="2">
    <source>
        <dbReference type="Proteomes" id="UP000694727"/>
    </source>
</evidence>
<accession>A0A8D0V2H2</accession>
<organism evidence="1 2">
    <name type="scientific">Sus scrofa</name>
    <name type="common">Pig</name>
    <dbReference type="NCBI Taxonomy" id="9823"/>
    <lineage>
        <taxon>Eukaryota</taxon>
        <taxon>Metazoa</taxon>
        <taxon>Chordata</taxon>
        <taxon>Craniata</taxon>
        <taxon>Vertebrata</taxon>
        <taxon>Euteleostomi</taxon>
        <taxon>Mammalia</taxon>
        <taxon>Eutheria</taxon>
        <taxon>Laurasiatheria</taxon>
        <taxon>Artiodactyla</taxon>
        <taxon>Suina</taxon>
        <taxon>Suidae</taxon>
        <taxon>Sus</taxon>
    </lineage>
</organism>
<dbReference type="PANTHER" id="PTHR14652">
    <property type="entry name" value="TYPE 2 DNA TOPOISOMERASE 6 SUBUNIT B-LIKE"/>
    <property type="match status" value="1"/>
</dbReference>
<dbReference type="Pfam" id="PF15091">
    <property type="entry name" value="DUF4554"/>
    <property type="match status" value="1"/>
</dbReference>
<dbReference type="AlphaFoldDB" id="A0A8D0V2H2"/>
<dbReference type="Ensembl" id="ENSSSCT00025106150.1">
    <property type="protein sequence ID" value="ENSSSCP00025047597.1"/>
    <property type="gene ID" value="ENSSSCG00025076607.1"/>
</dbReference>
<dbReference type="PANTHER" id="PTHR14652:SF2">
    <property type="entry name" value="TYPE 2 DNA TOPOISOMERASE 6 SUBUNIT B-LIKE"/>
    <property type="match status" value="1"/>
</dbReference>
<sequence length="260" mass="28606">MPRCCPAPQAKTYLELTLFPSPSRKTGLWIPCPRLNRPALQRWNRGCSRTGGGQLRNNPRRQHAAVVSAGSVYGGLVLKKFLKEIQSILPGFSAKLNWTSDEASYSQDTSGMTSFLMTFEVDEKPRTLMTDSLVIKNFLHKTVVVLPKFRFNFSVKVNGILSMENFGAENEPTLNLSNGIALVVNDQHYVSTPKFGTTELLCRRIHPVLGHPVLLVIPDDVAGMGLLGELILTPAAALCPCPKVSSNQPNRISSVSISFR</sequence>
<dbReference type="GO" id="GO:0042138">
    <property type="term" value="P:meiotic DNA double-strand break formation"/>
    <property type="evidence" value="ECO:0007669"/>
    <property type="project" value="InterPro"/>
</dbReference>
<proteinExistence type="predicted"/>
<name>A0A8D0V2H2_PIG</name>